<comment type="caution">
    <text evidence="1">The sequence shown here is derived from an EMBL/GenBank/DDBJ whole genome shotgun (WGS) entry which is preliminary data.</text>
</comment>
<dbReference type="OrthoDB" id="1957548at2"/>
<evidence type="ECO:0000313" key="1">
    <source>
        <dbReference type="EMBL" id="TCL54190.1"/>
    </source>
</evidence>
<gene>
    <name evidence="1" type="ORF">EDD77_12346</name>
</gene>
<dbReference type="STRING" id="1650663.GCA_001486665_01249"/>
<accession>A0A4R1QVI6</accession>
<dbReference type="RefSeq" id="WP_058963717.1">
    <property type="nucleotide sequence ID" value="NZ_CABKVM010000015.1"/>
</dbReference>
<name>A0A4R1QVI6_9FIRM</name>
<evidence type="ECO:0000313" key="2">
    <source>
        <dbReference type="Proteomes" id="UP000295184"/>
    </source>
</evidence>
<sequence>MEQKTLYTAIGRLERETNGCGRSCPVIRLGGQPYMVDMQELVVWTALNWRISKWEDISFQCDRLASSMGGAVSRPWDACVNRLLTRGLLVSGCGETEYDALYDLLSSLGIIPTSGSALVRGVSFMKLVFSRRVSVGQALKLFRKDRRTDYESRVMRLSRQALLSTAEIIKCVEQDVFSLPSERVLMEKVYGDSETTCQNIASLMKNSRSSQAVTLAVANLYLRQQIIFERIST</sequence>
<organism evidence="1 2">
    <name type="scientific">Allofournierella massiliensis</name>
    <dbReference type="NCBI Taxonomy" id="1650663"/>
    <lineage>
        <taxon>Bacteria</taxon>
        <taxon>Bacillati</taxon>
        <taxon>Bacillota</taxon>
        <taxon>Clostridia</taxon>
        <taxon>Eubacteriales</taxon>
        <taxon>Oscillospiraceae</taxon>
        <taxon>Allofournierella</taxon>
    </lineage>
</organism>
<dbReference type="AlphaFoldDB" id="A0A4R1QVI6"/>
<dbReference type="Proteomes" id="UP000295184">
    <property type="component" value="Unassembled WGS sequence"/>
</dbReference>
<protein>
    <submittedName>
        <fullName evidence="1">Uncharacterized protein</fullName>
    </submittedName>
</protein>
<dbReference type="EMBL" id="SLUM01000023">
    <property type="protein sequence ID" value="TCL54190.1"/>
    <property type="molecule type" value="Genomic_DNA"/>
</dbReference>
<reference evidence="1 2" key="1">
    <citation type="submission" date="2019-03" db="EMBL/GenBank/DDBJ databases">
        <title>Genomic Encyclopedia of Type Strains, Phase IV (KMG-IV): sequencing the most valuable type-strain genomes for metagenomic binning, comparative biology and taxonomic classification.</title>
        <authorList>
            <person name="Goeker M."/>
        </authorList>
    </citation>
    <scope>NUCLEOTIDE SEQUENCE [LARGE SCALE GENOMIC DNA]</scope>
    <source>
        <strain evidence="1 2">DSM 100451</strain>
    </source>
</reference>
<proteinExistence type="predicted"/>